<proteinExistence type="predicted"/>
<organism evidence="3 4">
    <name type="scientific">Trinickia soli</name>
    <dbReference type="NCBI Taxonomy" id="380675"/>
    <lineage>
        <taxon>Bacteria</taxon>
        <taxon>Pseudomonadati</taxon>
        <taxon>Pseudomonadota</taxon>
        <taxon>Betaproteobacteria</taxon>
        <taxon>Burkholderiales</taxon>
        <taxon>Burkholderiaceae</taxon>
        <taxon>Trinickia</taxon>
    </lineage>
</organism>
<dbReference type="AlphaFoldDB" id="A0A2N7WD03"/>
<dbReference type="EMBL" id="PNYB01000003">
    <property type="protein sequence ID" value="PMS27277.1"/>
    <property type="molecule type" value="Genomic_DNA"/>
</dbReference>
<protein>
    <submittedName>
        <fullName evidence="3">Glycosyltransferase family 1 protein</fullName>
    </submittedName>
</protein>
<dbReference type="InterPro" id="IPR028098">
    <property type="entry name" value="Glyco_trans_4-like_N"/>
</dbReference>
<feature type="domain" description="Glycosyltransferase subfamily 4-like N-terminal" evidence="2">
    <location>
        <begin position="9"/>
        <end position="154"/>
    </location>
</feature>
<dbReference type="Pfam" id="PF13477">
    <property type="entry name" value="Glyco_trans_4_2"/>
    <property type="match status" value="1"/>
</dbReference>
<comment type="caution">
    <text evidence="3">The sequence shown here is derived from an EMBL/GenBank/DDBJ whole genome shotgun (WGS) entry which is preliminary data.</text>
</comment>
<dbReference type="RefSeq" id="WP_102608848.1">
    <property type="nucleotide sequence ID" value="NZ_CADIKD010000001.1"/>
</dbReference>
<dbReference type="Gene3D" id="3.40.50.2000">
    <property type="entry name" value="Glycogen Phosphorylase B"/>
    <property type="match status" value="2"/>
</dbReference>
<accession>A0A2N7WD03</accession>
<evidence type="ECO:0000259" key="1">
    <source>
        <dbReference type="Pfam" id="PF00534"/>
    </source>
</evidence>
<evidence type="ECO:0000313" key="3">
    <source>
        <dbReference type="EMBL" id="PMS27277.1"/>
    </source>
</evidence>
<dbReference type="GO" id="GO:0016757">
    <property type="term" value="F:glycosyltransferase activity"/>
    <property type="evidence" value="ECO:0007669"/>
    <property type="project" value="InterPro"/>
</dbReference>
<dbReference type="Pfam" id="PF00534">
    <property type="entry name" value="Glycos_transf_1"/>
    <property type="match status" value="1"/>
</dbReference>
<evidence type="ECO:0000259" key="2">
    <source>
        <dbReference type="Pfam" id="PF13477"/>
    </source>
</evidence>
<dbReference type="PANTHER" id="PTHR12526:SF638">
    <property type="entry name" value="SPORE COAT PROTEIN SA"/>
    <property type="match status" value="1"/>
</dbReference>
<dbReference type="CDD" id="cd03808">
    <property type="entry name" value="GT4_CapM-like"/>
    <property type="match status" value="1"/>
</dbReference>
<keyword evidence="3" id="KW-0808">Transferase</keyword>
<keyword evidence="4" id="KW-1185">Reference proteome</keyword>
<evidence type="ECO:0000313" key="4">
    <source>
        <dbReference type="Proteomes" id="UP000235347"/>
    </source>
</evidence>
<sequence>MNGDTAKPHIVFLVTEDWYFVSHRLSIAKAALAAGFRVTVVTRVSDCERVIREAGVDVCHLPGQRGGLNPFQQLAYCLKVHRLYRRLRPDIVHHVAMKPVIYGSIAARLAGVRNVVNALGGLGFVFTSSAPKARLLRPFVHGLLRIAMAGARTLLILQNRDDRQMLVEGRVIDEQRVRMIRGVGVDVGRYPEPTLRTDQCLVILPARLLRDKGVVEFAMAARQLKADGVVARFALVGAPDEQNPASLTSQEVDGWVREGFIEAWGWRDDMQQVVAQADLVCLPSYREGLPKALLEACAAGKAIVTTDTPGCREVVEHGENGLLVPVRDVDALAAALRTLIADPALRHCYGLNGRRLAQTQFSEHAALAASLAVYRELVPSR</sequence>
<dbReference type="SUPFAM" id="SSF53756">
    <property type="entry name" value="UDP-Glycosyltransferase/glycogen phosphorylase"/>
    <property type="match status" value="1"/>
</dbReference>
<dbReference type="Proteomes" id="UP000235347">
    <property type="component" value="Unassembled WGS sequence"/>
</dbReference>
<dbReference type="InterPro" id="IPR001296">
    <property type="entry name" value="Glyco_trans_1"/>
</dbReference>
<reference evidence="3 4" key="1">
    <citation type="submission" date="2018-01" db="EMBL/GenBank/DDBJ databases">
        <title>Whole genome analyses suggest that Burkholderia sensu lato contains two further novel genera in the rhizoxinica-symbiotica group Mycetohabitans gen. nov., and Trinickia gen. nov.: implications for the evolution of diazotrophy and nodulation in the Burkholderiaceae.</title>
        <authorList>
            <person name="Estrada-de los Santos P."/>
            <person name="Palmer M."/>
            <person name="Chavez-Ramirez B."/>
            <person name="Beukes C."/>
            <person name="Steenkamp E.T."/>
            <person name="Hirsch A.M."/>
            <person name="Manyaka P."/>
            <person name="Maluk M."/>
            <person name="Lafos M."/>
            <person name="Crook M."/>
            <person name="Gross E."/>
            <person name="Simon M.F."/>
            <person name="Bueno dos Reis Junior F."/>
            <person name="Poole P.S."/>
            <person name="Venter S.N."/>
            <person name="James E.K."/>
        </authorList>
    </citation>
    <scope>NUCLEOTIDE SEQUENCE [LARGE SCALE GENOMIC DNA]</scope>
    <source>
        <strain evidence="3 4">GP25-8</strain>
    </source>
</reference>
<dbReference type="PANTHER" id="PTHR12526">
    <property type="entry name" value="GLYCOSYLTRANSFERASE"/>
    <property type="match status" value="1"/>
</dbReference>
<gene>
    <name evidence="3" type="ORF">C0Z19_05240</name>
</gene>
<feature type="domain" description="Glycosyl transferase family 1" evidence="1">
    <location>
        <begin position="195"/>
        <end position="355"/>
    </location>
</feature>
<name>A0A2N7WD03_9BURK</name>